<keyword evidence="3" id="KW-1185">Reference proteome</keyword>
<dbReference type="STRING" id="702114.A1355_05390"/>
<organism evidence="2 3">
    <name type="scientific">Methylomonas koyamae</name>
    <dbReference type="NCBI Taxonomy" id="702114"/>
    <lineage>
        <taxon>Bacteria</taxon>
        <taxon>Pseudomonadati</taxon>
        <taxon>Pseudomonadota</taxon>
        <taxon>Gammaproteobacteria</taxon>
        <taxon>Methylococcales</taxon>
        <taxon>Methylococcaceae</taxon>
        <taxon>Methylomonas</taxon>
    </lineage>
</organism>
<feature type="domain" description="SCP2" evidence="1">
    <location>
        <begin position="264"/>
        <end position="345"/>
    </location>
</feature>
<evidence type="ECO:0000259" key="1">
    <source>
        <dbReference type="Pfam" id="PF02036"/>
    </source>
</evidence>
<dbReference type="SUPFAM" id="SSF55718">
    <property type="entry name" value="SCP-like"/>
    <property type="match status" value="1"/>
</dbReference>
<accession>A0A177NLD8</accession>
<dbReference type="InterPro" id="IPR036527">
    <property type="entry name" value="SCP2_sterol-bd_dom_sf"/>
</dbReference>
<dbReference type="AlphaFoldDB" id="A0A177NLD8"/>
<gene>
    <name evidence="2" type="ORF">A1355_05390</name>
</gene>
<dbReference type="Pfam" id="PF02036">
    <property type="entry name" value="SCP2"/>
    <property type="match status" value="1"/>
</dbReference>
<dbReference type="InterPro" id="IPR003033">
    <property type="entry name" value="SCP2_sterol-bd_dom"/>
</dbReference>
<dbReference type="EMBL" id="LUUK01000165">
    <property type="protein sequence ID" value="OAI18837.1"/>
    <property type="molecule type" value="Genomic_DNA"/>
</dbReference>
<protein>
    <recommendedName>
        <fullName evidence="1">SCP2 domain-containing protein</fullName>
    </recommendedName>
</protein>
<evidence type="ECO:0000313" key="3">
    <source>
        <dbReference type="Proteomes" id="UP000077628"/>
    </source>
</evidence>
<comment type="caution">
    <text evidence="2">The sequence shown here is derived from an EMBL/GenBank/DDBJ whole genome shotgun (WGS) entry which is preliminary data.</text>
</comment>
<name>A0A177NLD8_9GAMM</name>
<sequence>MTTYFSLGKLKNIRDEQSRERLAIHETRSVIDNLLGRYAAGKGKTRWCEKSTVNVNYIYNLAKIFPDAKYIILTRNCLDVVHSCLKISALGYMPELTGYIRKHPTNFVAAMVENWLDKTVKILEFEKDSPERTFRISYETLVQNPQAVLGELFDFLDEDLGGDLIKSVFSVSHDFGNGDPKVWFSKDIHADSVGGGRTIPVASIPEYFVPRIDSVHSELGYPSVSDFYAATSEEDNVNNFDLALNDFFNEIRLQRIFSNVTNSDRVRGICKIQITGDKGGVWIIESNSNGVRFLDNTVECDCVISTTRKVFYEIINGSKNAIDAYEAGEIWGGGKINLALEFGKFLFKP</sequence>
<evidence type="ECO:0000313" key="2">
    <source>
        <dbReference type="EMBL" id="OAI18837.1"/>
    </source>
</evidence>
<dbReference type="SUPFAM" id="SSF52540">
    <property type="entry name" value="P-loop containing nucleoside triphosphate hydrolases"/>
    <property type="match status" value="1"/>
</dbReference>
<dbReference type="Gene3D" id="3.30.1050.10">
    <property type="entry name" value="SCP2 sterol-binding domain"/>
    <property type="match status" value="1"/>
</dbReference>
<dbReference type="Gene3D" id="3.40.50.300">
    <property type="entry name" value="P-loop containing nucleotide triphosphate hydrolases"/>
    <property type="match status" value="1"/>
</dbReference>
<reference evidence="3" key="1">
    <citation type="submission" date="2016-03" db="EMBL/GenBank/DDBJ databases">
        <authorList>
            <person name="Heylen K."/>
            <person name="De Vos P."/>
            <person name="Vekeman B."/>
        </authorList>
    </citation>
    <scope>NUCLEOTIDE SEQUENCE [LARGE SCALE GENOMIC DNA]</scope>
    <source>
        <strain evidence="3">R-45383</strain>
    </source>
</reference>
<dbReference type="Pfam" id="PF13469">
    <property type="entry name" value="Sulfotransfer_3"/>
    <property type="match status" value="1"/>
</dbReference>
<proteinExistence type="predicted"/>
<dbReference type="InterPro" id="IPR027417">
    <property type="entry name" value="P-loop_NTPase"/>
</dbReference>
<dbReference type="Proteomes" id="UP000077628">
    <property type="component" value="Unassembled WGS sequence"/>
</dbReference>